<keyword evidence="5" id="KW-1185">Reference proteome</keyword>
<dbReference type="Pfam" id="PF13519">
    <property type="entry name" value="VWA_2"/>
    <property type="match status" value="1"/>
</dbReference>
<dbReference type="SMART" id="SM00327">
    <property type="entry name" value="VWA"/>
    <property type="match status" value="1"/>
</dbReference>
<feature type="compositionally biased region" description="Polar residues" evidence="1">
    <location>
        <begin position="346"/>
        <end position="357"/>
    </location>
</feature>
<organism evidence="4 5">
    <name type="scientific">Aeoliella mucimassa</name>
    <dbReference type="NCBI Taxonomy" id="2527972"/>
    <lineage>
        <taxon>Bacteria</taxon>
        <taxon>Pseudomonadati</taxon>
        <taxon>Planctomycetota</taxon>
        <taxon>Planctomycetia</taxon>
        <taxon>Pirellulales</taxon>
        <taxon>Lacipirellulaceae</taxon>
        <taxon>Aeoliella</taxon>
    </lineage>
</organism>
<keyword evidence="2" id="KW-1133">Transmembrane helix</keyword>
<evidence type="ECO:0000256" key="1">
    <source>
        <dbReference type="SAM" id="MobiDB-lite"/>
    </source>
</evidence>
<feature type="domain" description="VWFA" evidence="3">
    <location>
        <begin position="84"/>
        <end position="270"/>
    </location>
</feature>
<name>A0A518AP82_9BACT</name>
<keyword evidence="2" id="KW-0812">Transmembrane</keyword>
<dbReference type="EMBL" id="CP036278">
    <property type="protein sequence ID" value="QDU56536.1"/>
    <property type="molecule type" value="Genomic_DNA"/>
</dbReference>
<dbReference type="InterPro" id="IPR036465">
    <property type="entry name" value="vWFA_dom_sf"/>
</dbReference>
<accession>A0A518AP82</accession>
<feature type="transmembrane region" description="Helical" evidence="2">
    <location>
        <begin position="41"/>
        <end position="67"/>
    </location>
</feature>
<feature type="transmembrane region" description="Helical" evidence="2">
    <location>
        <begin position="287"/>
        <end position="309"/>
    </location>
</feature>
<proteinExistence type="predicted"/>
<feature type="compositionally biased region" description="Basic residues" evidence="1">
    <location>
        <begin position="331"/>
        <end position="340"/>
    </location>
</feature>
<feature type="region of interest" description="Disordered" evidence="1">
    <location>
        <begin position="331"/>
        <end position="357"/>
    </location>
</feature>
<keyword evidence="2" id="KW-0472">Membrane</keyword>
<dbReference type="InterPro" id="IPR002035">
    <property type="entry name" value="VWF_A"/>
</dbReference>
<evidence type="ECO:0000313" key="4">
    <source>
        <dbReference type="EMBL" id="QDU56536.1"/>
    </source>
</evidence>
<gene>
    <name evidence="4" type="ORF">Pan181_27460</name>
</gene>
<protein>
    <recommendedName>
        <fullName evidence="3">VWFA domain-containing protein</fullName>
    </recommendedName>
</protein>
<evidence type="ECO:0000259" key="3">
    <source>
        <dbReference type="PROSITE" id="PS50234"/>
    </source>
</evidence>
<dbReference type="OrthoDB" id="278351at2"/>
<dbReference type="Proteomes" id="UP000315750">
    <property type="component" value="Chromosome"/>
</dbReference>
<dbReference type="Gene3D" id="3.40.50.410">
    <property type="entry name" value="von Willebrand factor, type A domain"/>
    <property type="match status" value="1"/>
</dbReference>
<dbReference type="RefSeq" id="WP_145247272.1">
    <property type="nucleotide sequence ID" value="NZ_CP036278.1"/>
</dbReference>
<reference evidence="4 5" key="1">
    <citation type="submission" date="2019-02" db="EMBL/GenBank/DDBJ databases">
        <title>Deep-cultivation of Planctomycetes and their phenomic and genomic characterization uncovers novel biology.</title>
        <authorList>
            <person name="Wiegand S."/>
            <person name="Jogler M."/>
            <person name="Boedeker C."/>
            <person name="Pinto D."/>
            <person name="Vollmers J."/>
            <person name="Rivas-Marin E."/>
            <person name="Kohn T."/>
            <person name="Peeters S.H."/>
            <person name="Heuer A."/>
            <person name="Rast P."/>
            <person name="Oberbeckmann S."/>
            <person name="Bunk B."/>
            <person name="Jeske O."/>
            <person name="Meyerdierks A."/>
            <person name="Storesund J.E."/>
            <person name="Kallscheuer N."/>
            <person name="Luecker S."/>
            <person name="Lage O.M."/>
            <person name="Pohl T."/>
            <person name="Merkel B.J."/>
            <person name="Hornburger P."/>
            <person name="Mueller R.-W."/>
            <person name="Bruemmer F."/>
            <person name="Labrenz M."/>
            <person name="Spormann A.M."/>
            <person name="Op den Camp H."/>
            <person name="Overmann J."/>
            <person name="Amann R."/>
            <person name="Jetten M.S.M."/>
            <person name="Mascher T."/>
            <person name="Medema M.H."/>
            <person name="Devos D.P."/>
            <person name="Kaster A.-K."/>
            <person name="Ovreas L."/>
            <person name="Rohde M."/>
            <person name="Galperin M.Y."/>
            <person name="Jogler C."/>
        </authorList>
    </citation>
    <scope>NUCLEOTIDE SEQUENCE [LARGE SCALE GENOMIC DNA]</scope>
    <source>
        <strain evidence="4 5">Pan181</strain>
    </source>
</reference>
<dbReference type="KEGG" id="amuc:Pan181_27460"/>
<evidence type="ECO:0000256" key="2">
    <source>
        <dbReference type="SAM" id="Phobius"/>
    </source>
</evidence>
<dbReference type="CDD" id="cd00198">
    <property type="entry name" value="vWFA"/>
    <property type="match status" value="1"/>
</dbReference>
<sequence>MVAVLAAFIALAITLLAEALHWRRMHRIAHLAFGPEARPRMWVRVAPFVLAAAVAACVWGLTTLLLIEPKVHTSTKIAESELKHLVLVLDVSPSMRLVDAGPEGDISRQQQVHRLMNSFFERVQLPNYRTSVVAVYNGAKPVVIDTKDRQVVDNILDDLPLHLAFNIGKTDLFAGLGEAADIVADFPPRSTTLLLLSDGDTVPATGMPEMPKSVEHVVVVGVGDPVAGKFIDGRQSRQDASTLRQIAVRLGGVYHDGNQKHLSTSLIRSIAATDAVSTLEKLTLREFALIASATGAVAISVIPLLLHYFGSGWQPGVRYSNTVSRERKRVTSQKFNRHAPKAALQSKASPSVTSAPS</sequence>
<dbReference type="PROSITE" id="PS50234">
    <property type="entry name" value="VWFA"/>
    <property type="match status" value="1"/>
</dbReference>
<dbReference type="AlphaFoldDB" id="A0A518AP82"/>
<dbReference type="SUPFAM" id="SSF53300">
    <property type="entry name" value="vWA-like"/>
    <property type="match status" value="1"/>
</dbReference>
<evidence type="ECO:0000313" key="5">
    <source>
        <dbReference type="Proteomes" id="UP000315750"/>
    </source>
</evidence>